<accession>A0A081DEC7</accession>
<evidence type="ECO:0000313" key="1">
    <source>
        <dbReference type="EMBL" id="GAK77273.1"/>
    </source>
</evidence>
<gene>
    <name evidence="1" type="ORF">JCM19296_2880</name>
</gene>
<proteinExistence type="predicted"/>
<protein>
    <submittedName>
        <fullName evidence="1">Uncharacterized protein</fullName>
    </submittedName>
</protein>
<name>A0A081DEC7_NONUL</name>
<dbReference type="EMBL" id="BBLG01000008">
    <property type="protein sequence ID" value="GAK77273.1"/>
    <property type="molecule type" value="Genomic_DNA"/>
</dbReference>
<reference evidence="1 2" key="1">
    <citation type="journal article" date="2014" name="Genome Announc.">
        <title>Draft Genome Sequences of Marine Flavobacterium Nonlabens Strains NR17, NR24, NR27, NR32, NR33, and Ara13.</title>
        <authorList>
            <person name="Nakanishi M."/>
            <person name="Meirelles P."/>
            <person name="Suzuki R."/>
            <person name="Takatani N."/>
            <person name="Mino S."/>
            <person name="Suda W."/>
            <person name="Oshima K."/>
            <person name="Hattori M."/>
            <person name="Ohkuma M."/>
            <person name="Hosokawa M."/>
            <person name="Miyashita K."/>
            <person name="Thompson F.L."/>
            <person name="Niwa A."/>
            <person name="Sawabe T."/>
            <person name="Sawabe T."/>
        </authorList>
    </citation>
    <scope>NUCLEOTIDE SEQUENCE [LARGE SCALE GENOMIC DNA]</scope>
    <source>
        <strain evidence="2">JCM19296</strain>
    </source>
</reference>
<organism evidence="1 2">
    <name type="scientific">Nonlabens ulvanivorans</name>
    <name type="common">Persicivirga ulvanivorans</name>
    <dbReference type="NCBI Taxonomy" id="906888"/>
    <lineage>
        <taxon>Bacteria</taxon>
        <taxon>Pseudomonadati</taxon>
        <taxon>Bacteroidota</taxon>
        <taxon>Flavobacteriia</taxon>
        <taxon>Flavobacteriales</taxon>
        <taxon>Flavobacteriaceae</taxon>
        <taxon>Nonlabens</taxon>
    </lineage>
</organism>
<comment type="caution">
    <text evidence="1">The sequence shown here is derived from an EMBL/GenBank/DDBJ whole genome shotgun (WGS) entry which is preliminary data.</text>
</comment>
<dbReference type="Proteomes" id="UP000028980">
    <property type="component" value="Unassembled WGS sequence"/>
</dbReference>
<dbReference type="AlphaFoldDB" id="A0A081DEC7"/>
<evidence type="ECO:0000313" key="2">
    <source>
        <dbReference type="Proteomes" id="UP000028980"/>
    </source>
</evidence>
<sequence>MKRGGFWQVDFGGIATVNIPKDFEFNVDQVMKELDLNLTEITD</sequence>